<dbReference type="InterPro" id="IPR001872">
    <property type="entry name" value="Peptidase_A8"/>
</dbReference>
<dbReference type="GO" id="GO:0006508">
    <property type="term" value="P:proteolysis"/>
    <property type="evidence" value="ECO:0007669"/>
    <property type="project" value="UniProtKB-KW"/>
</dbReference>
<accession>A0A225DRQ1</accession>
<keyword evidence="4 9" id="KW-0812">Transmembrane</keyword>
<evidence type="ECO:0000313" key="13">
    <source>
        <dbReference type="Proteomes" id="UP000214646"/>
    </source>
</evidence>
<feature type="active site" evidence="9">
    <location>
        <position position="157"/>
    </location>
</feature>
<evidence type="ECO:0000313" key="12">
    <source>
        <dbReference type="EMBL" id="OWK42274.1"/>
    </source>
</evidence>
<evidence type="ECO:0000256" key="5">
    <source>
        <dbReference type="ARBA" id="ARBA00022750"/>
    </source>
</evidence>
<keyword evidence="13" id="KW-1185">Reference proteome</keyword>
<keyword evidence="12" id="KW-0449">Lipoprotein</keyword>
<keyword evidence="2 9" id="KW-1003">Cell membrane</keyword>
<dbReference type="GO" id="GO:0004190">
    <property type="term" value="F:aspartic-type endopeptidase activity"/>
    <property type="evidence" value="ECO:0007669"/>
    <property type="project" value="UniProtKB-UniRule"/>
</dbReference>
<dbReference type="UniPathway" id="UPA00665"/>
<evidence type="ECO:0000256" key="9">
    <source>
        <dbReference type="HAMAP-Rule" id="MF_00161"/>
    </source>
</evidence>
<evidence type="ECO:0000256" key="1">
    <source>
        <dbReference type="ARBA" id="ARBA00006139"/>
    </source>
</evidence>
<dbReference type="AlphaFoldDB" id="A0A225DRQ1"/>
<reference evidence="13" key="1">
    <citation type="submission" date="2017-06" db="EMBL/GenBank/DDBJ databases">
        <title>Genome analysis of Fimbriiglobus ruber SP5, the first member of the order Planctomycetales with confirmed chitinolytic capability.</title>
        <authorList>
            <person name="Ravin N.V."/>
            <person name="Rakitin A.L."/>
            <person name="Ivanova A.A."/>
            <person name="Beletsky A.V."/>
            <person name="Kulichevskaya I.S."/>
            <person name="Mardanov A.V."/>
            <person name="Dedysh S.N."/>
        </authorList>
    </citation>
    <scope>NUCLEOTIDE SEQUENCE [LARGE SCALE GENOMIC DNA]</scope>
    <source>
        <strain evidence="13">SP5</strain>
    </source>
</reference>
<proteinExistence type="inferred from homology"/>
<keyword evidence="8 9" id="KW-0472">Membrane</keyword>
<evidence type="ECO:0000256" key="11">
    <source>
        <dbReference type="RuleBase" id="RU004181"/>
    </source>
</evidence>
<keyword evidence="7 9" id="KW-1133">Transmembrane helix</keyword>
<dbReference type="Pfam" id="PF01252">
    <property type="entry name" value="Peptidase_A8"/>
    <property type="match status" value="1"/>
</dbReference>
<evidence type="ECO:0000256" key="6">
    <source>
        <dbReference type="ARBA" id="ARBA00022801"/>
    </source>
</evidence>
<comment type="caution">
    <text evidence="12">The sequence shown here is derived from an EMBL/GenBank/DDBJ whole genome shotgun (WGS) entry which is preliminary data.</text>
</comment>
<comment type="similarity">
    <text evidence="1 9 11">Belongs to the peptidase A8 family.</text>
</comment>
<dbReference type="PROSITE" id="PS00855">
    <property type="entry name" value="SPASE_II"/>
    <property type="match status" value="1"/>
</dbReference>
<dbReference type="GO" id="GO:0005886">
    <property type="term" value="C:plasma membrane"/>
    <property type="evidence" value="ECO:0007669"/>
    <property type="project" value="UniProtKB-SubCell"/>
</dbReference>
<feature type="transmembrane region" description="Helical" evidence="9">
    <location>
        <begin position="88"/>
        <end position="105"/>
    </location>
</feature>
<dbReference type="EC" id="3.4.23.36" evidence="9"/>
<sequence>MALAVVGLAADQGSKYGVFRWLYDGSFRGEREVVEGWFKLTAEFDDRVQPCDCSFHVLQTWSAPKMPRVNHGALFGLGGEHKGGANQVFAGVSILAAAGIIIWTARRATAADGWLCAALGLILGGTIGNLYDRIVFNGVRDFLYFYKIDWPVFNVADCCLVCGAGMLLLHAFVAPAASTPVPEGQAAAAVPAPAK</sequence>
<dbReference type="Proteomes" id="UP000214646">
    <property type="component" value="Unassembled WGS sequence"/>
</dbReference>
<evidence type="ECO:0000256" key="7">
    <source>
        <dbReference type="ARBA" id="ARBA00022989"/>
    </source>
</evidence>
<feature type="transmembrane region" description="Helical" evidence="9">
    <location>
        <begin position="111"/>
        <end position="131"/>
    </location>
</feature>
<evidence type="ECO:0000256" key="2">
    <source>
        <dbReference type="ARBA" id="ARBA00022475"/>
    </source>
</evidence>
<organism evidence="12 13">
    <name type="scientific">Fimbriiglobus ruber</name>
    <dbReference type="NCBI Taxonomy" id="1908690"/>
    <lineage>
        <taxon>Bacteria</taxon>
        <taxon>Pseudomonadati</taxon>
        <taxon>Planctomycetota</taxon>
        <taxon>Planctomycetia</taxon>
        <taxon>Gemmatales</taxon>
        <taxon>Gemmataceae</taxon>
        <taxon>Fimbriiglobus</taxon>
    </lineage>
</organism>
<comment type="catalytic activity">
    <reaction evidence="9 10">
        <text>Release of signal peptides from bacterial membrane prolipoproteins. Hydrolyzes -Xaa-Yaa-Zaa-|-(S,diacylglyceryl)Cys-, in which Xaa is hydrophobic (preferably Leu), and Yaa (Ala or Ser) and Zaa (Gly or Ala) have small, neutral side chains.</text>
        <dbReference type="EC" id="3.4.23.36"/>
    </reaction>
</comment>
<feature type="active site" evidence="9">
    <location>
        <position position="141"/>
    </location>
</feature>
<comment type="function">
    <text evidence="9 10">This protein specifically catalyzes the removal of signal peptides from prolipoproteins.</text>
</comment>
<dbReference type="PANTHER" id="PTHR33695">
    <property type="entry name" value="LIPOPROTEIN SIGNAL PEPTIDASE"/>
    <property type="match status" value="1"/>
</dbReference>
<dbReference type="PANTHER" id="PTHR33695:SF1">
    <property type="entry name" value="LIPOPROTEIN SIGNAL PEPTIDASE"/>
    <property type="match status" value="1"/>
</dbReference>
<dbReference type="HAMAP" id="MF_00161">
    <property type="entry name" value="LspA"/>
    <property type="match status" value="1"/>
</dbReference>
<comment type="pathway">
    <text evidence="9">Protein modification; lipoprotein biosynthesis (signal peptide cleavage).</text>
</comment>
<dbReference type="EMBL" id="NIDE01000005">
    <property type="protein sequence ID" value="OWK42274.1"/>
    <property type="molecule type" value="Genomic_DNA"/>
</dbReference>
<evidence type="ECO:0000256" key="8">
    <source>
        <dbReference type="ARBA" id="ARBA00023136"/>
    </source>
</evidence>
<keyword evidence="6 9" id="KW-0378">Hydrolase</keyword>
<dbReference type="PRINTS" id="PR00781">
    <property type="entry name" value="LIPOSIGPTASE"/>
</dbReference>
<comment type="caution">
    <text evidence="9">Lacks conserved residue(s) required for the propagation of feature annotation.</text>
</comment>
<feature type="transmembrane region" description="Helical" evidence="9">
    <location>
        <begin position="152"/>
        <end position="173"/>
    </location>
</feature>
<gene>
    <name evidence="9" type="primary">lspA</name>
    <name evidence="12" type="ORF">FRUB_04352</name>
</gene>
<name>A0A225DRQ1_9BACT</name>
<comment type="subcellular location">
    <subcellularLocation>
        <location evidence="9">Cell membrane</location>
        <topology evidence="9">Multi-pass membrane protein</topology>
    </subcellularLocation>
</comment>
<keyword evidence="5 9" id="KW-0064">Aspartyl protease</keyword>
<dbReference type="NCBIfam" id="TIGR00077">
    <property type="entry name" value="lspA"/>
    <property type="match status" value="1"/>
</dbReference>
<keyword evidence="3 9" id="KW-0645">Protease</keyword>
<protein>
    <recommendedName>
        <fullName evidence="9">Lipoprotein signal peptidase</fullName>
        <ecNumber evidence="9">3.4.23.36</ecNumber>
    </recommendedName>
    <alternativeName>
        <fullName evidence="9">Prolipoprotein signal peptidase</fullName>
    </alternativeName>
    <alternativeName>
        <fullName evidence="9">Signal peptidase II</fullName>
        <shortName evidence="9">SPase II</shortName>
    </alternativeName>
</protein>
<evidence type="ECO:0000256" key="4">
    <source>
        <dbReference type="ARBA" id="ARBA00022692"/>
    </source>
</evidence>
<evidence type="ECO:0000256" key="3">
    <source>
        <dbReference type="ARBA" id="ARBA00022670"/>
    </source>
</evidence>
<evidence type="ECO:0000256" key="10">
    <source>
        <dbReference type="RuleBase" id="RU000594"/>
    </source>
</evidence>